<proteinExistence type="predicted"/>
<evidence type="ECO:0000313" key="2">
    <source>
        <dbReference type="Proteomes" id="UP001333110"/>
    </source>
</evidence>
<evidence type="ECO:0000313" key="1">
    <source>
        <dbReference type="EMBL" id="KAK4825631.1"/>
    </source>
</evidence>
<organism evidence="1 2">
    <name type="scientific">Mycteria americana</name>
    <name type="common">Wood stork</name>
    <dbReference type="NCBI Taxonomy" id="33587"/>
    <lineage>
        <taxon>Eukaryota</taxon>
        <taxon>Metazoa</taxon>
        <taxon>Chordata</taxon>
        <taxon>Craniata</taxon>
        <taxon>Vertebrata</taxon>
        <taxon>Euteleostomi</taxon>
        <taxon>Archelosauria</taxon>
        <taxon>Archosauria</taxon>
        <taxon>Dinosauria</taxon>
        <taxon>Saurischia</taxon>
        <taxon>Theropoda</taxon>
        <taxon>Coelurosauria</taxon>
        <taxon>Aves</taxon>
        <taxon>Neognathae</taxon>
        <taxon>Neoaves</taxon>
        <taxon>Aequornithes</taxon>
        <taxon>Ciconiiformes</taxon>
        <taxon>Ciconiidae</taxon>
        <taxon>Mycteria</taxon>
    </lineage>
</organism>
<dbReference type="Proteomes" id="UP001333110">
    <property type="component" value="Unassembled WGS sequence"/>
</dbReference>
<reference evidence="1 2" key="1">
    <citation type="journal article" date="2023" name="J. Hered.">
        <title>Chromosome-level genome of the wood stork (Mycteria americana) provides insight into avian chromosome evolution.</title>
        <authorList>
            <person name="Flamio R. Jr."/>
            <person name="Ramstad K.M."/>
        </authorList>
    </citation>
    <scope>NUCLEOTIDE SEQUENCE [LARGE SCALE GENOMIC DNA]</scope>
    <source>
        <strain evidence="1">JAX WOST 10</strain>
    </source>
</reference>
<accession>A0AAN7SBY7</accession>
<keyword evidence="2" id="KW-1185">Reference proteome</keyword>
<gene>
    <name evidence="1" type="ORF">QYF61_001416</name>
</gene>
<dbReference type="EMBL" id="JAUNZN010000002">
    <property type="protein sequence ID" value="KAK4825631.1"/>
    <property type="molecule type" value="Genomic_DNA"/>
</dbReference>
<protein>
    <submittedName>
        <fullName evidence="1">Uncharacterized protein</fullName>
    </submittedName>
</protein>
<dbReference type="AlphaFoldDB" id="A0AAN7SBY7"/>
<comment type="caution">
    <text evidence="1">The sequence shown here is derived from an EMBL/GenBank/DDBJ whole genome shotgun (WGS) entry which is preliminary data.</text>
</comment>
<name>A0AAN7SBY7_MYCAM</name>
<sequence>MLEQSSGKIRDPAGDPCWSSAFLKDCSPWKGPMLKQLVKNYSLWEGPMLEKFVEDYLARRHCIRKSAATRSREVLLHLYSALVRPHVECCVLSWAPQYKRQMELVKRVKGRYID</sequence>